<accession>F8C8D7</accession>
<name>F8C8D7_MYXFH</name>
<dbReference type="KEGG" id="mfu:LILAB_00235"/>
<dbReference type="HOGENOM" id="CLU_3346274_0_0_7"/>
<protein>
    <submittedName>
        <fullName evidence="1">Putative permease</fullName>
    </submittedName>
</protein>
<dbReference type="Proteomes" id="UP000000488">
    <property type="component" value="Chromosome"/>
</dbReference>
<dbReference type="STRING" id="483219.LILAB_00235"/>
<dbReference type="EMBL" id="CP002830">
    <property type="protein sequence ID" value="AEI61983.1"/>
    <property type="molecule type" value="Genomic_DNA"/>
</dbReference>
<proteinExistence type="predicted"/>
<evidence type="ECO:0000313" key="2">
    <source>
        <dbReference type="Proteomes" id="UP000000488"/>
    </source>
</evidence>
<reference evidence="1 2" key="1">
    <citation type="journal article" date="2011" name="J. Bacteriol.">
        <title>Genome sequence of the halotolerant marine bacterium Myxococcus fulvus HW-1.</title>
        <authorList>
            <person name="Li Z.F."/>
            <person name="Li X."/>
            <person name="Liu H."/>
            <person name="Liu X."/>
            <person name="Han K."/>
            <person name="Wu Z.H."/>
            <person name="Hu W."/>
            <person name="Li F.F."/>
            <person name="Li Y.Z."/>
        </authorList>
    </citation>
    <scope>NUCLEOTIDE SEQUENCE [LARGE SCALE GENOMIC DNA]</scope>
    <source>
        <strain evidence="2">ATCC BAA-855 / HW-1</strain>
    </source>
</reference>
<organism evidence="1 2">
    <name type="scientific">Myxococcus fulvus (strain ATCC BAA-855 / HW-1)</name>
    <dbReference type="NCBI Taxonomy" id="483219"/>
    <lineage>
        <taxon>Bacteria</taxon>
        <taxon>Pseudomonadati</taxon>
        <taxon>Myxococcota</taxon>
        <taxon>Myxococcia</taxon>
        <taxon>Myxococcales</taxon>
        <taxon>Cystobacterineae</taxon>
        <taxon>Myxococcaceae</taxon>
        <taxon>Myxococcus</taxon>
    </lineage>
</organism>
<gene>
    <name evidence="1" type="ordered locus">LILAB_00235</name>
</gene>
<dbReference type="AlphaFoldDB" id="F8C8D7"/>
<sequence>MLMLAVGIGASTALFSVVEGVLLRPLPYPRPGAARAR</sequence>
<dbReference type="eggNOG" id="COG0577">
    <property type="taxonomic scope" value="Bacteria"/>
</dbReference>
<evidence type="ECO:0000313" key="1">
    <source>
        <dbReference type="EMBL" id="AEI61983.1"/>
    </source>
</evidence>